<name>A0A096CPK5_9FIRM</name>
<dbReference type="AlphaFoldDB" id="A0A096CPK5"/>
<evidence type="ECO:0000259" key="1">
    <source>
        <dbReference type="PROSITE" id="PS50846"/>
    </source>
</evidence>
<sequence>MCKECGCGENGTMVTKVFTVPGMMCGNCQETVEGATIGLDGVVSSHVDLPEKTVTITYDSTKNNVETISNAILATGFEVAGVANHVHHHTGFLGTIKKLFK</sequence>
<dbReference type="Proteomes" id="UP000029628">
    <property type="component" value="Unassembled WGS sequence"/>
</dbReference>
<dbReference type="InterPro" id="IPR006121">
    <property type="entry name" value="HMA_dom"/>
</dbReference>
<dbReference type="Gene3D" id="3.30.70.100">
    <property type="match status" value="1"/>
</dbReference>
<comment type="caution">
    <text evidence="2">The sequence shown here is derived from an EMBL/GenBank/DDBJ whole genome shotgun (WGS) entry which is preliminary data.</text>
</comment>
<keyword evidence="3" id="KW-1185">Reference proteome</keyword>
<reference evidence="2 3" key="1">
    <citation type="submission" date="2014-07" db="EMBL/GenBank/DDBJ databases">
        <authorList>
            <person name="McCorrison J."/>
            <person name="Sanka R."/>
            <person name="Torralba M."/>
            <person name="Gillis M."/>
            <person name="Haft D.H."/>
            <person name="Methe B."/>
            <person name="Sutton G."/>
            <person name="Nelson K.E."/>
        </authorList>
    </citation>
    <scope>NUCLEOTIDE SEQUENCE [LARGE SCALE GENOMIC DNA]</scope>
    <source>
        <strain evidence="2 3">DNF00314</strain>
    </source>
</reference>
<organism evidence="2 3">
    <name type="scientific">Veillonella montpellierensis DNF00314</name>
    <dbReference type="NCBI Taxonomy" id="1401067"/>
    <lineage>
        <taxon>Bacteria</taxon>
        <taxon>Bacillati</taxon>
        <taxon>Bacillota</taxon>
        <taxon>Negativicutes</taxon>
        <taxon>Veillonellales</taxon>
        <taxon>Veillonellaceae</taxon>
        <taxon>Veillonella</taxon>
    </lineage>
</organism>
<dbReference type="PROSITE" id="PS50846">
    <property type="entry name" value="HMA_2"/>
    <property type="match status" value="1"/>
</dbReference>
<protein>
    <recommendedName>
        <fullName evidence="1">HMA domain-containing protein</fullName>
    </recommendedName>
</protein>
<dbReference type="CDD" id="cd00371">
    <property type="entry name" value="HMA"/>
    <property type="match status" value="1"/>
</dbReference>
<dbReference type="eggNOG" id="COG2608">
    <property type="taxonomic scope" value="Bacteria"/>
</dbReference>
<accession>A0A096CPK5</accession>
<feature type="domain" description="HMA" evidence="1">
    <location>
        <begin position="14"/>
        <end position="80"/>
    </location>
</feature>
<proteinExistence type="predicted"/>
<dbReference type="GO" id="GO:0046872">
    <property type="term" value="F:metal ion binding"/>
    <property type="evidence" value="ECO:0007669"/>
    <property type="project" value="InterPro"/>
</dbReference>
<evidence type="ECO:0000313" key="3">
    <source>
        <dbReference type="Proteomes" id="UP000029628"/>
    </source>
</evidence>
<dbReference type="Pfam" id="PF00403">
    <property type="entry name" value="HMA"/>
    <property type="match status" value="1"/>
</dbReference>
<dbReference type="InterPro" id="IPR036163">
    <property type="entry name" value="HMA_dom_sf"/>
</dbReference>
<evidence type="ECO:0000313" key="2">
    <source>
        <dbReference type="EMBL" id="KGF47254.1"/>
    </source>
</evidence>
<dbReference type="EMBL" id="JRNT01000014">
    <property type="protein sequence ID" value="KGF47254.1"/>
    <property type="molecule type" value="Genomic_DNA"/>
</dbReference>
<gene>
    <name evidence="2" type="ORF">HMPREF0872_05225</name>
</gene>
<dbReference type="RefSeq" id="WP_028258233.1">
    <property type="nucleotide sequence ID" value="NZ_JRNT01000014.1"/>
</dbReference>
<dbReference type="SUPFAM" id="SSF55008">
    <property type="entry name" value="HMA, heavy metal-associated domain"/>
    <property type="match status" value="1"/>
</dbReference>